<dbReference type="InterPro" id="IPR050953">
    <property type="entry name" value="N4_N6_ade-DNA_methylase"/>
</dbReference>
<evidence type="ECO:0000256" key="3">
    <source>
        <dbReference type="ARBA" id="ARBA00022603"/>
    </source>
</evidence>
<comment type="similarity">
    <text evidence="1">Belongs to the N(4)/N(6)-methyltransferase family.</text>
</comment>
<dbReference type="GO" id="GO:0008168">
    <property type="term" value="F:methyltransferase activity"/>
    <property type="evidence" value="ECO:0007669"/>
    <property type="project" value="UniProtKB-KW"/>
</dbReference>
<evidence type="ECO:0000256" key="2">
    <source>
        <dbReference type="ARBA" id="ARBA00011900"/>
    </source>
</evidence>
<evidence type="ECO:0000259" key="7">
    <source>
        <dbReference type="Pfam" id="PF02384"/>
    </source>
</evidence>
<keyword evidence="5" id="KW-0680">Restriction system</keyword>
<dbReference type="InterPro" id="IPR003356">
    <property type="entry name" value="DNA_methylase_A-5"/>
</dbReference>
<sequence length="1062" mass="117938">MIAPEVLEKTVAELAGRPKHEKVRTLVHRLLTDALGADSTQIDFERQVPEVAGRIDALLGRTIIEIKSDLRRELADAKHQLSRYLPQREAETGQRYVGLTTDGAEFIAFETDGEGLRELTRHETKKDKPRNLIAWLEGVVAVQDRLPADALNIINELGRESTAFARVSARLAEVWDKVRLNPEAALKRQLWARHMGSVYGDETKLVEDDALWLQHTYLVTVAKAIAAGAMGFDGQSPRELLDGSRFDQAGVRGAVEDDFFGWLLLAPEGERIVEQLVEHAARFDLGDIQVDLLKVLYESLIDPAQRHDLGEYYTPDWLAAKVVRNTVRHAATERVLDPSCGSGTFLFQTLRLKRAALEKKGVPVEQMAVTLSEQVYGFDVHPVAVIFARVTYLLGLGPALTQRHGEFAVPVFLGDALQWNVQRDHLEQDLIVEVPPDPSMPLMGRSSLRFPLSLCERTADFDRIAALMDQSGEQGRTVEAFSALAARQGARADELKTLERTYADFKRLREHGRDHIWTFVARNLSRPIAVSQGAKMDVIVGNPPWLSYRYMSKPMQKRFRQSSKDLGVWVSGKDESKLVTQTDLSGLFFARTTELYLRPPLDGQPGGRIAMVLPLAAMTRGQFKGFRSGSWTGAHVAFDQAWVLDNQDIQPLFRVPTCVLFATRSVMPKPIPTRATTFVGRLPNGRKDASEAEAARYITVYATEAPTVVSFKTGSPYRERFRQGATLVPRMLCLVERVAGGRLGVSSAAPIVRSKRSRLEKKPWRDLPGLEGPVELEFLRPILLGDSIAPFRVLTASEGVIPMLPGGDMLGADAAANRGFVHLSRWMENGQRLWGASSAGAMSLVERWNFQRGLSNQANPGLIRVAFSASGTLPAAAIVRDPSAIIEHKLYWATVETLSEAAYLTAILNSDAARMRIAHMQSRGEQGARDFDKLFFTLPIPRFDERDALHQDLARAGARAESLAARVVVDPDQPFTRARGLIRRALTDDGVSGEIDDLVNRLLGPDDTASRAPRLARRNPAERDRMMAEAEAWIARHRDDPAEIRLAEEAEYIQSVSGGLDP</sequence>
<dbReference type="Proteomes" id="UP001589906">
    <property type="component" value="Unassembled WGS sequence"/>
</dbReference>
<keyword evidence="9" id="KW-1185">Reference proteome</keyword>
<dbReference type="Gene3D" id="3.40.50.150">
    <property type="entry name" value="Vaccinia Virus protein VP39"/>
    <property type="match status" value="2"/>
</dbReference>
<comment type="catalytic activity">
    <reaction evidence="6">
        <text>a 2'-deoxyadenosine in DNA + S-adenosyl-L-methionine = an N(6)-methyl-2'-deoxyadenosine in DNA + S-adenosyl-L-homocysteine + H(+)</text>
        <dbReference type="Rhea" id="RHEA:15197"/>
        <dbReference type="Rhea" id="RHEA-COMP:12418"/>
        <dbReference type="Rhea" id="RHEA-COMP:12419"/>
        <dbReference type="ChEBI" id="CHEBI:15378"/>
        <dbReference type="ChEBI" id="CHEBI:57856"/>
        <dbReference type="ChEBI" id="CHEBI:59789"/>
        <dbReference type="ChEBI" id="CHEBI:90615"/>
        <dbReference type="ChEBI" id="CHEBI:90616"/>
        <dbReference type="EC" id="2.1.1.72"/>
    </reaction>
</comment>
<keyword evidence="4" id="KW-0808">Transferase</keyword>
<dbReference type="InterPro" id="IPR002052">
    <property type="entry name" value="DNA_methylase_N6_adenine_CS"/>
</dbReference>
<keyword evidence="3 8" id="KW-0489">Methyltransferase</keyword>
<dbReference type="PROSITE" id="PS00092">
    <property type="entry name" value="N6_MTASE"/>
    <property type="match status" value="1"/>
</dbReference>
<dbReference type="PRINTS" id="PR00507">
    <property type="entry name" value="N12N6MTFRASE"/>
</dbReference>
<evidence type="ECO:0000256" key="4">
    <source>
        <dbReference type="ARBA" id="ARBA00022679"/>
    </source>
</evidence>
<evidence type="ECO:0000256" key="6">
    <source>
        <dbReference type="ARBA" id="ARBA00047942"/>
    </source>
</evidence>
<dbReference type="PANTHER" id="PTHR33841">
    <property type="entry name" value="DNA METHYLTRANSFERASE YEEA-RELATED"/>
    <property type="match status" value="1"/>
</dbReference>
<reference evidence="8 9" key="1">
    <citation type="submission" date="2024-09" db="EMBL/GenBank/DDBJ databases">
        <authorList>
            <person name="Sun Q."/>
            <person name="Mori K."/>
        </authorList>
    </citation>
    <scope>NUCLEOTIDE SEQUENCE [LARGE SCALE GENOMIC DNA]</scope>
    <source>
        <strain evidence="8 9">NCAIM B.02621</strain>
    </source>
</reference>
<comment type="caution">
    <text evidence="8">The sequence shown here is derived from an EMBL/GenBank/DDBJ whole genome shotgun (WGS) entry which is preliminary data.</text>
</comment>
<feature type="domain" description="DNA methylase adenine-specific" evidence="7">
    <location>
        <begin position="291"/>
        <end position="394"/>
    </location>
</feature>
<evidence type="ECO:0000256" key="1">
    <source>
        <dbReference type="ARBA" id="ARBA00006594"/>
    </source>
</evidence>
<name>A0ABV6R6A1_9CAUL</name>
<evidence type="ECO:0000256" key="5">
    <source>
        <dbReference type="ARBA" id="ARBA00022747"/>
    </source>
</evidence>
<evidence type="ECO:0000313" key="9">
    <source>
        <dbReference type="Proteomes" id="UP001589906"/>
    </source>
</evidence>
<dbReference type="InterPro" id="IPR029063">
    <property type="entry name" value="SAM-dependent_MTases_sf"/>
</dbReference>
<organism evidence="8 9">
    <name type="scientific">Brevundimonas balnearis</name>
    <dbReference type="NCBI Taxonomy" id="1572858"/>
    <lineage>
        <taxon>Bacteria</taxon>
        <taxon>Pseudomonadati</taxon>
        <taxon>Pseudomonadota</taxon>
        <taxon>Alphaproteobacteria</taxon>
        <taxon>Caulobacterales</taxon>
        <taxon>Caulobacteraceae</taxon>
        <taxon>Brevundimonas</taxon>
    </lineage>
</organism>
<proteinExistence type="inferred from homology"/>
<evidence type="ECO:0000313" key="8">
    <source>
        <dbReference type="EMBL" id="MFC0634714.1"/>
    </source>
</evidence>
<gene>
    <name evidence="8" type="ORF">ACFFGE_12610</name>
</gene>
<dbReference type="Pfam" id="PF02384">
    <property type="entry name" value="N6_Mtase"/>
    <property type="match status" value="1"/>
</dbReference>
<dbReference type="GO" id="GO:0032259">
    <property type="term" value="P:methylation"/>
    <property type="evidence" value="ECO:0007669"/>
    <property type="project" value="UniProtKB-KW"/>
</dbReference>
<dbReference type="EMBL" id="JBHLSW010000014">
    <property type="protein sequence ID" value="MFC0634714.1"/>
    <property type="molecule type" value="Genomic_DNA"/>
</dbReference>
<dbReference type="RefSeq" id="WP_376836774.1">
    <property type="nucleotide sequence ID" value="NZ_JBHLSW010000014.1"/>
</dbReference>
<dbReference type="EC" id="2.1.1.72" evidence="2"/>
<dbReference type="PANTHER" id="PTHR33841:SF1">
    <property type="entry name" value="DNA METHYLTRANSFERASE A"/>
    <property type="match status" value="1"/>
</dbReference>
<protein>
    <recommendedName>
        <fullName evidence="2">site-specific DNA-methyltransferase (adenine-specific)</fullName>
        <ecNumber evidence="2">2.1.1.72</ecNumber>
    </recommendedName>
</protein>
<dbReference type="SUPFAM" id="SSF53335">
    <property type="entry name" value="S-adenosyl-L-methionine-dependent methyltransferases"/>
    <property type="match status" value="1"/>
</dbReference>
<accession>A0ABV6R6A1</accession>